<dbReference type="Proteomes" id="UP000179807">
    <property type="component" value="Unassembled WGS sequence"/>
</dbReference>
<evidence type="ECO:0000256" key="2">
    <source>
        <dbReference type="SAM" id="MobiDB-lite"/>
    </source>
</evidence>
<gene>
    <name evidence="3" type="ORF">TRFO_38214</name>
</gene>
<comment type="caution">
    <text evidence="3">The sequence shown here is derived from an EMBL/GenBank/DDBJ whole genome shotgun (WGS) entry which is preliminary data.</text>
</comment>
<evidence type="ECO:0000313" key="3">
    <source>
        <dbReference type="EMBL" id="OHS95648.1"/>
    </source>
</evidence>
<name>A0A1J4J926_9EUKA</name>
<sequence>MIFKKKIKFNNKTQGKDYEKEFTINFSKIITMKNTNKNHVYTLGETAVALIKGFMDRVQYIDAIFSDTKTITRNLNNAQKSIDEFNGKLKLYENQFETMNHLLEELQNQQKFLEERLALVCSTPTEISETNSQFLMYCKMKKVQYSLEQIKKIAIYIYNKNKSLEKLTRNIKRKKNEMINWLDRQWDEVAPIIDQYIEEALSESEDTSKDTKNSENIENSENTEKSSSESESDW</sequence>
<feature type="coiled-coil region" evidence="1">
    <location>
        <begin position="75"/>
        <end position="123"/>
    </location>
</feature>
<evidence type="ECO:0000256" key="1">
    <source>
        <dbReference type="SAM" id="Coils"/>
    </source>
</evidence>
<proteinExistence type="predicted"/>
<keyword evidence="4" id="KW-1185">Reference proteome</keyword>
<keyword evidence="1" id="KW-0175">Coiled coil</keyword>
<dbReference type="GeneID" id="94846614"/>
<evidence type="ECO:0000313" key="4">
    <source>
        <dbReference type="Proteomes" id="UP000179807"/>
    </source>
</evidence>
<feature type="coiled-coil region" evidence="1">
    <location>
        <begin position="157"/>
        <end position="184"/>
    </location>
</feature>
<dbReference type="RefSeq" id="XP_068348785.1">
    <property type="nucleotide sequence ID" value="XM_068511910.1"/>
</dbReference>
<feature type="region of interest" description="Disordered" evidence="2">
    <location>
        <begin position="201"/>
        <end position="234"/>
    </location>
</feature>
<feature type="compositionally biased region" description="Basic and acidic residues" evidence="2">
    <location>
        <begin position="206"/>
        <end position="215"/>
    </location>
</feature>
<organism evidence="3 4">
    <name type="scientific">Tritrichomonas foetus</name>
    <dbReference type="NCBI Taxonomy" id="1144522"/>
    <lineage>
        <taxon>Eukaryota</taxon>
        <taxon>Metamonada</taxon>
        <taxon>Parabasalia</taxon>
        <taxon>Tritrichomonadida</taxon>
        <taxon>Tritrichomonadidae</taxon>
        <taxon>Tritrichomonas</taxon>
    </lineage>
</organism>
<dbReference type="VEuPathDB" id="TrichDB:TRFO_38214"/>
<dbReference type="AlphaFoldDB" id="A0A1J4J926"/>
<accession>A0A1J4J926</accession>
<reference evidence="3" key="1">
    <citation type="submission" date="2016-10" db="EMBL/GenBank/DDBJ databases">
        <authorList>
            <person name="Benchimol M."/>
            <person name="Almeida L.G."/>
            <person name="Vasconcelos A.T."/>
            <person name="Perreira-Neves A."/>
            <person name="Rosa I.A."/>
            <person name="Tasca T."/>
            <person name="Bogo M.R."/>
            <person name="de Souza W."/>
        </authorList>
    </citation>
    <scope>NUCLEOTIDE SEQUENCE [LARGE SCALE GENOMIC DNA]</scope>
    <source>
        <strain evidence="3">K</strain>
    </source>
</reference>
<dbReference type="EMBL" id="MLAK01001230">
    <property type="protein sequence ID" value="OHS95648.1"/>
    <property type="molecule type" value="Genomic_DNA"/>
</dbReference>
<protein>
    <submittedName>
        <fullName evidence="3">Uncharacterized protein</fullName>
    </submittedName>
</protein>